<gene>
    <name evidence="1" type="ORF">g.21987</name>
</gene>
<dbReference type="AlphaFoldDB" id="A0A1B6CGI6"/>
<organism evidence="1">
    <name type="scientific">Clastoptera arizonana</name>
    <name type="common">Arizona spittle bug</name>
    <dbReference type="NCBI Taxonomy" id="38151"/>
    <lineage>
        <taxon>Eukaryota</taxon>
        <taxon>Metazoa</taxon>
        <taxon>Ecdysozoa</taxon>
        <taxon>Arthropoda</taxon>
        <taxon>Hexapoda</taxon>
        <taxon>Insecta</taxon>
        <taxon>Pterygota</taxon>
        <taxon>Neoptera</taxon>
        <taxon>Paraneoptera</taxon>
        <taxon>Hemiptera</taxon>
        <taxon>Auchenorrhyncha</taxon>
        <taxon>Cercopoidea</taxon>
        <taxon>Clastopteridae</taxon>
        <taxon>Clastoptera</taxon>
    </lineage>
</organism>
<accession>A0A1B6CGI6</accession>
<feature type="non-terminal residue" evidence="1">
    <location>
        <position position="1"/>
    </location>
</feature>
<protein>
    <submittedName>
        <fullName evidence="1">Uncharacterized protein</fullName>
    </submittedName>
</protein>
<name>A0A1B6CGI6_9HEMI</name>
<reference evidence="1" key="1">
    <citation type="submission" date="2015-12" db="EMBL/GenBank/DDBJ databases">
        <title>De novo transcriptome assembly of four potential Pierce s Disease insect vectors from Arizona vineyards.</title>
        <authorList>
            <person name="Tassone E.E."/>
        </authorList>
    </citation>
    <scope>NUCLEOTIDE SEQUENCE</scope>
</reference>
<dbReference type="EMBL" id="GEDC01024691">
    <property type="protein sequence ID" value="JAS12607.1"/>
    <property type="molecule type" value="Transcribed_RNA"/>
</dbReference>
<evidence type="ECO:0000313" key="1">
    <source>
        <dbReference type="EMBL" id="JAS12607.1"/>
    </source>
</evidence>
<sequence>PVQYSTPAPVQYSTPAPVQYSTPAPVQYSTPAPIQYSTPAPVSYSPSPSVYVKPYVPTVLKTPVVPLNPVQYTTASPVYSVHSSPSPQYPSSDLSSVISSVKFGHGYKAEAVQPIDYSYQQSVDYHQPIQQIEVSYNYPKPAVKLVQPVVSTTPATVYKTVTPSPIPMYQKVINAFKAPVVSAYQKVLNVISSTPAPLPFQPVTQSPVTYAPVDVGYSYRKPVLVKTPSIPVTPVNVVPAYQKVLNVIKASTTPAPLYVNQYSSYETPQVVSVTTPRPVTYSTGKPNVVSESSFGLDLSNHGFEGNTDEFYEAVRQDFGKFSSGSYQQEFGGYDYPKPANKFVEGVDIKVPLQSDVKYYTSTPAVLTETYSYSKPSKVESYVPNYN</sequence>
<feature type="non-terminal residue" evidence="1">
    <location>
        <position position="386"/>
    </location>
</feature>
<proteinExistence type="predicted"/>